<dbReference type="PANTHER" id="PTHR22907:SF57">
    <property type="entry name" value="CUTICLIN-4"/>
    <property type="match status" value="1"/>
</dbReference>
<dbReference type="Pfam" id="PF25057">
    <property type="entry name" value="CUT_N"/>
    <property type="match status" value="1"/>
</dbReference>
<dbReference type="SMART" id="SM00241">
    <property type="entry name" value="ZP"/>
    <property type="match status" value="1"/>
</dbReference>
<dbReference type="InterPro" id="IPR057475">
    <property type="entry name" value="CUT_C"/>
</dbReference>
<evidence type="ECO:0000256" key="4">
    <source>
        <dbReference type="ARBA" id="ARBA00022692"/>
    </source>
</evidence>
<evidence type="ECO:0000313" key="12">
    <source>
        <dbReference type="EMBL" id="KAK6734512.1"/>
    </source>
</evidence>
<keyword evidence="2" id="KW-0193">Cuticle</keyword>
<proteinExistence type="predicted"/>
<comment type="subcellular location">
    <subcellularLocation>
        <location evidence="1">Cell membrane</location>
        <topology evidence="1">Single-pass type I membrane protein</topology>
    </subcellularLocation>
</comment>
<dbReference type="InterPro" id="IPR001507">
    <property type="entry name" value="ZP_dom"/>
</dbReference>
<evidence type="ECO:0000256" key="7">
    <source>
        <dbReference type="ARBA" id="ARBA00023136"/>
    </source>
</evidence>
<dbReference type="PANTHER" id="PTHR22907">
    <property type="entry name" value="GH04558P"/>
    <property type="match status" value="1"/>
</dbReference>
<organism evidence="12 13">
    <name type="scientific">Necator americanus</name>
    <name type="common">Human hookworm</name>
    <dbReference type="NCBI Taxonomy" id="51031"/>
    <lineage>
        <taxon>Eukaryota</taxon>
        <taxon>Metazoa</taxon>
        <taxon>Ecdysozoa</taxon>
        <taxon>Nematoda</taxon>
        <taxon>Chromadorea</taxon>
        <taxon>Rhabditida</taxon>
        <taxon>Rhabditina</taxon>
        <taxon>Rhabditomorpha</taxon>
        <taxon>Strongyloidea</taxon>
        <taxon>Ancylostomatidae</taxon>
        <taxon>Bunostominae</taxon>
        <taxon>Necator</taxon>
    </lineage>
</organism>
<dbReference type="InterPro" id="IPR056953">
    <property type="entry name" value="CUT_N"/>
</dbReference>
<evidence type="ECO:0000256" key="10">
    <source>
        <dbReference type="SAM" id="SignalP"/>
    </source>
</evidence>
<protein>
    <recommendedName>
        <fullName evidence="11">ZP domain-containing protein</fullName>
    </recommendedName>
</protein>
<evidence type="ECO:0000256" key="3">
    <source>
        <dbReference type="ARBA" id="ARBA00022475"/>
    </source>
</evidence>
<feature type="region of interest" description="Disordered" evidence="8">
    <location>
        <begin position="293"/>
        <end position="334"/>
    </location>
</feature>
<evidence type="ECO:0000256" key="9">
    <source>
        <dbReference type="SAM" id="Phobius"/>
    </source>
</evidence>
<dbReference type="Pfam" id="PF25301">
    <property type="entry name" value="CUT_C"/>
    <property type="match status" value="1"/>
</dbReference>
<evidence type="ECO:0000313" key="13">
    <source>
        <dbReference type="Proteomes" id="UP001303046"/>
    </source>
</evidence>
<evidence type="ECO:0000256" key="8">
    <source>
        <dbReference type="SAM" id="MobiDB-lite"/>
    </source>
</evidence>
<keyword evidence="7 9" id="KW-0472">Membrane</keyword>
<evidence type="ECO:0000259" key="11">
    <source>
        <dbReference type="PROSITE" id="PS51034"/>
    </source>
</evidence>
<gene>
    <name evidence="12" type="primary">Necator_chrII.g5770</name>
    <name evidence="12" type="ORF">RB195_017977</name>
</gene>
<feature type="domain" description="ZP" evidence="11">
    <location>
        <begin position="40"/>
        <end position="279"/>
    </location>
</feature>
<feature type="transmembrane region" description="Helical" evidence="9">
    <location>
        <begin position="467"/>
        <end position="490"/>
    </location>
</feature>
<evidence type="ECO:0000256" key="5">
    <source>
        <dbReference type="ARBA" id="ARBA00022729"/>
    </source>
</evidence>
<evidence type="ECO:0000256" key="1">
    <source>
        <dbReference type="ARBA" id="ARBA00004251"/>
    </source>
</evidence>
<comment type="caution">
    <text evidence="12">The sequence shown here is derived from an EMBL/GenBank/DDBJ whole genome shotgun (WGS) entry which is preliminary data.</text>
</comment>
<dbReference type="PROSITE" id="PS51034">
    <property type="entry name" value="ZP_2"/>
    <property type="match status" value="1"/>
</dbReference>
<keyword evidence="5 10" id="KW-0732">Signal</keyword>
<keyword evidence="3" id="KW-1003">Cell membrane</keyword>
<keyword evidence="13" id="KW-1185">Reference proteome</keyword>
<reference evidence="12 13" key="1">
    <citation type="submission" date="2023-08" db="EMBL/GenBank/DDBJ databases">
        <title>A Necator americanus chromosomal reference genome.</title>
        <authorList>
            <person name="Ilik V."/>
            <person name="Petrzelkova K.J."/>
            <person name="Pardy F."/>
            <person name="Fuh T."/>
            <person name="Niatou-Singa F.S."/>
            <person name="Gouil Q."/>
            <person name="Baker L."/>
            <person name="Ritchie M.E."/>
            <person name="Jex A.R."/>
            <person name="Gazzola D."/>
            <person name="Li H."/>
            <person name="Toshio Fujiwara R."/>
            <person name="Zhan B."/>
            <person name="Aroian R.V."/>
            <person name="Pafco B."/>
            <person name="Schwarz E.M."/>
        </authorList>
    </citation>
    <scope>NUCLEOTIDE SEQUENCE [LARGE SCALE GENOMIC DNA]</scope>
    <source>
        <strain evidence="12 13">Aroian</strain>
        <tissue evidence="12">Whole animal</tissue>
    </source>
</reference>
<accession>A0ABR1C7N3</accession>
<dbReference type="EMBL" id="JAVFWL010000002">
    <property type="protein sequence ID" value="KAK6734512.1"/>
    <property type="molecule type" value="Genomic_DNA"/>
</dbReference>
<feature type="chain" id="PRO_5046578242" description="ZP domain-containing protein" evidence="10">
    <location>
        <begin position="24"/>
        <end position="503"/>
    </location>
</feature>
<dbReference type="Proteomes" id="UP001303046">
    <property type="component" value="Unassembled WGS sequence"/>
</dbReference>
<sequence>MPAFSSPLSSLIVLLSYTYAVQTHLTVEIDNGVIGEPEVQCGSDSISLLFNSRNPFTGKVFVKGFVSDSDCVMMGDNKNTHRFTVKHNSCGVRRQREVNGVVIISTVIVSFHSIFITKVDRAYRLSCFYVEGTKKVQQQLDVASLTTQTVEGQTQLPVCRYEILSDGPNGVPIKYGKIGETVYHKWTCVSELTDVYCMRVHSCTVYDGQGGPPVTVLDVNGCSVDGVILQNLDYSSDLTAGKPAQVFKFADKTGLYFNCQIQLTIKDKDYGCSTAQPQCGQTYVQSSVQTTEVSSEYTGSHESGYPTRASDDQYSGGPSGYASTSAPGYESEPVRYPQPPSLNVRLGSRQTYSNVGSASVQPSIIGAPGIRPTYNDLHPNNTESGAYTISSYNDQNAYTRLIKRNIKGAPLHNRTQPITVADFDLPERGLIVFGLEDGNNEEQDSESAARLIVQDRTTKTCFASNKVLVFAVMCLMLFVAMIFSLSLIVYKQRRLMTQPYLKH</sequence>
<dbReference type="InterPro" id="IPR051962">
    <property type="entry name" value="Cuticlin"/>
</dbReference>
<keyword evidence="4 9" id="KW-0812">Transmembrane</keyword>
<evidence type="ECO:0000256" key="6">
    <source>
        <dbReference type="ARBA" id="ARBA00022989"/>
    </source>
</evidence>
<evidence type="ECO:0000256" key="2">
    <source>
        <dbReference type="ARBA" id="ARBA00022460"/>
    </source>
</evidence>
<name>A0ABR1C7N3_NECAM</name>
<keyword evidence="6 9" id="KW-1133">Transmembrane helix</keyword>
<feature type="signal peptide" evidence="10">
    <location>
        <begin position="1"/>
        <end position="23"/>
    </location>
</feature>